<keyword evidence="3" id="KW-1185">Reference proteome</keyword>
<dbReference type="InParanoid" id="A0A1Y1UDH7"/>
<dbReference type="AlphaFoldDB" id="A0A1Y1UDH7"/>
<feature type="region of interest" description="Disordered" evidence="1">
    <location>
        <begin position="1"/>
        <end position="51"/>
    </location>
</feature>
<evidence type="ECO:0000256" key="1">
    <source>
        <dbReference type="SAM" id="MobiDB-lite"/>
    </source>
</evidence>
<feature type="compositionally biased region" description="Polar residues" evidence="1">
    <location>
        <begin position="168"/>
        <end position="199"/>
    </location>
</feature>
<accession>A0A1Y1UDH7</accession>
<reference evidence="2 3" key="1">
    <citation type="submission" date="2017-03" db="EMBL/GenBank/DDBJ databases">
        <title>Widespread Adenine N6-methylation of Active Genes in Fungi.</title>
        <authorList>
            <consortium name="DOE Joint Genome Institute"/>
            <person name="Mondo S.J."/>
            <person name="Dannebaum R.O."/>
            <person name="Kuo R.C."/>
            <person name="Louie K.B."/>
            <person name="Bewick A.J."/>
            <person name="Labutti K."/>
            <person name="Haridas S."/>
            <person name="Kuo A."/>
            <person name="Salamov A."/>
            <person name="Ahrendt S.R."/>
            <person name="Lau R."/>
            <person name="Bowen B.P."/>
            <person name="Lipzen A."/>
            <person name="Sullivan W."/>
            <person name="Andreopoulos W.B."/>
            <person name="Clum A."/>
            <person name="Lindquist E."/>
            <person name="Daum C."/>
            <person name="Northen T.R."/>
            <person name="Ramamoorthy G."/>
            <person name="Schmitz R.J."/>
            <person name="Gryganskyi A."/>
            <person name="Culley D."/>
            <person name="Magnuson J."/>
            <person name="James T.Y."/>
            <person name="O'Malley M.A."/>
            <person name="Stajich J.E."/>
            <person name="Spatafora J.W."/>
            <person name="Visel A."/>
            <person name="Grigoriev I.V."/>
        </authorList>
    </citation>
    <scope>NUCLEOTIDE SEQUENCE [LARGE SCALE GENOMIC DNA]</scope>
    <source>
        <strain evidence="2 3">NRRL Y-17943</strain>
    </source>
</reference>
<feature type="compositionally biased region" description="Acidic residues" evidence="1">
    <location>
        <begin position="133"/>
        <end position="145"/>
    </location>
</feature>
<evidence type="ECO:0000313" key="2">
    <source>
        <dbReference type="EMBL" id="ORX36100.1"/>
    </source>
</evidence>
<sequence>MSNYNRGPYPGTPSSIPSYEQQQRMTAAQGGSQLTLPVTYGSSPASELPPNTQWVRMTGNGSFLVVSFAGTTLSTQSVTSPSHYPLSGNGLGYNQTQSDPTGLWDGRSFSQATESTEHTNASGGKKRRLEYSKEEEEEDEEEADYEIPRGPTQFDKNALKQFDFTFGSRPTTTQRPVPTSSAGTGQLTIPSSGTSSSINEWPEDTDFKVSMTITATSKTGGTETKTSTYKTGSKAIKVSQELASDAGEFVDRLMLTKKNK</sequence>
<organism evidence="2 3">
    <name type="scientific">Kockovaella imperatae</name>
    <dbReference type="NCBI Taxonomy" id="4999"/>
    <lineage>
        <taxon>Eukaryota</taxon>
        <taxon>Fungi</taxon>
        <taxon>Dikarya</taxon>
        <taxon>Basidiomycota</taxon>
        <taxon>Agaricomycotina</taxon>
        <taxon>Tremellomycetes</taxon>
        <taxon>Tremellales</taxon>
        <taxon>Cuniculitremaceae</taxon>
        <taxon>Kockovaella</taxon>
    </lineage>
</organism>
<proteinExistence type="predicted"/>
<protein>
    <submittedName>
        <fullName evidence="2">Uncharacterized protein</fullName>
    </submittedName>
</protein>
<evidence type="ECO:0000313" key="3">
    <source>
        <dbReference type="Proteomes" id="UP000193218"/>
    </source>
</evidence>
<dbReference type="Proteomes" id="UP000193218">
    <property type="component" value="Unassembled WGS sequence"/>
</dbReference>
<feature type="region of interest" description="Disordered" evidence="1">
    <location>
        <begin position="89"/>
        <end position="154"/>
    </location>
</feature>
<feature type="compositionally biased region" description="Polar residues" evidence="1">
    <location>
        <begin position="12"/>
        <end position="51"/>
    </location>
</feature>
<feature type="compositionally biased region" description="Polar residues" evidence="1">
    <location>
        <begin position="108"/>
        <end position="122"/>
    </location>
</feature>
<dbReference type="RefSeq" id="XP_021870229.1">
    <property type="nucleotide sequence ID" value="XM_022019142.1"/>
</dbReference>
<dbReference type="GeneID" id="33560951"/>
<comment type="caution">
    <text evidence="2">The sequence shown here is derived from an EMBL/GenBank/DDBJ whole genome shotgun (WGS) entry which is preliminary data.</text>
</comment>
<name>A0A1Y1UDH7_9TREE</name>
<gene>
    <name evidence="2" type="ORF">BD324DRAFT_682236</name>
</gene>
<dbReference type="EMBL" id="NBSH01000009">
    <property type="protein sequence ID" value="ORX36100.1"/>
    <property type="molecule type" value="Genomic_DNA"/>
</dbReference>
<feature type="region of interest" description="Disordered" evidence="1">
    <location>
        <begin position="166"/>
        <end position="205"/>
    </location>
</feature>